<dbReference type="AlphaFoldDB" id="A0A5B8XC63"/>
<evidence type="ECO:0000313" key="6">
    <source>
        <dbReference type="EMBL" id="QED22928.1"/>
    </source>
</evidence>
<protein>
    <recommendedName>
        <fullName evidence="2">N-acetylmuramoyl-L-alanine amidase</fullName>
        <ecNumber evidence="2">3.5.1.28</ecNumber>
    </recommendedName>
</protein>
<organism evidence="6 7">
    <name type="scientific">Candidatus Deianiraea vastatrix</name>
    <dbReference type="NCBI Taxonomy" id="2163644"/>
    <lineage>
        <taxon>Bacteria</taxon>
        <taxon>Pseudomonadati</taxon>
        <taxon>Pseudomonadota</taxon>
        <taxon>Alphaproteobacteria</taxon>
        <taxon>Rickettsiales</taxon>
        <taxon>Candidatus Deianiraeaceae</taxon>
        <taxon>Candidatus Deianiraea</taxon>
    </lineage>
</organism>
<dbReference type="InterPro" id="IPR002502">
    <property type="entry name" value="Amidase_domain"/>
</dbReference>
<name>A0A5B8XC63_9RICK</name>
<evidence type="ECO:0000256" key="4">
    <source>
        <dbReference type="ARBA" id="ARBA00023316"/>
    </source>
</evidence>
<dbReference type="PANTHER" id="PTHR30417:SF1">
    <property type="entry name" value="N-ACETYLMURAMOYL-L-ALANINE AMIDASE AMID"/>
    <property type="match status" value="1"/>
</dbReference>
<evidence type="ECO:0000256" key="2">
    <source>
        <dbReference type="ARBA" id="ARBA00011901"/>
    </source>
</evidence>
<keyword evidence="3" id="KW-0378">Hydrolase</keyword>
<evidence type="ECO:0000313" key="7">
    <source>
        <dbReference type="Proteomes" id="UP000321934"/>
    </source>
</evidence>
<dbReference type="CDD" id="cd06583">
    <property type="entry name" value="PGRP"/>
    <property type="match status" value="1"/>
</dbReference>
<accession>A0A5B8XC63</accession>
<dbReference type="GO" id="GO:0008745">
    <property type="term" value="F:N-acetylmuramoyl-L-alanine amidase activity"/>
    <property type="evidence" value="ECO:0007669"/>
    <property type="project" value="UniProtKB-EC"/>
</dbReference>
<dbReference type="Gene3D" id="3.40.80.10">
    <property type="entry name" value="Peptidoglycan recognition protein-like"/>
    <property type="match status" value="1"/>
</dbReference>
<dbReference type="SUPFAM" id="SSF55846">
    <property type="entry name" value="N-acetylmuramoyl-L-alanine amidase-like"/>
    <property type="match status" value="1"/>
</dbReference>
<keyword evidence="7" id="KW-1185">Reference proteome</keyword>
<gene>
    <name evidence="6" type="ORF">Deia_00116</name>
</gene>
<dbReference type="InterPro" id="IPR051206">
    <property type="entry name" value="NAMLAA_amidase_2"/>
</dbReference>
<dbReference type="Proteomes" id="UP000321934">
    <property type="component" value="Chromosome"/>
</dbReference>
<dbReference type="Pfam" id="PF01510">
    <property type="entry name" value="Amidase_2"/>
    <property type="match status" value="1"/>
</dbReference>
<evidence type="ECO:0000259" key="5">
    <source>
        <dbReference type="SMART" id="SM00644"/>
    </source>
</evidence>
<sequence length="358" mass="40893">MLNSANIEKINYGISHVNPKVKVFKQRDVKYNITEEKTHQILDLQISTIVIHTTSLESVEKAVLVYHEYGVSAHFIIDVDGKIFLLVPIELCAFHAGNSFFGKLNNIGIHGYGIETINSLNPISIGIEFLTPNHHIISDKQIAAYEKIVENLKKEYPKIENILCHSTIATDRKNDPSILSIMSLKNAKIGNLTLLPNKLEYKKHEFIKKCFLNQHSLSRKNIEEAGHFLGILGYKINGWANDKTLFTQVIDAICDYLKILEPEIFLSAEILEYLSNKIAENTSIKFVKNIIETKNIDILNKVPSALRKVYLSLLMVENIEAKNLFHQMEIDSNTLKCIENLQNPRIVNETFLKLFFEE</sequence>
<reference evidence="6 7" key="1">
    <citation type="journal article" date="2019" name="ISME J.">
        <title>Deianiraea, an extracellular bacterium associated with the ciliate Paramecium, suggests an alternative scenario for the evolution of Rickettsiales.</title>
        <authorList>
            <person name="Castelli M."/>
            <person name="Sabaneyeva E."/>
            <person name="Lanzoni O."/>
            <person name="Lebedeva N."/>
            <person name="Floriano A.M."/>
            <person name="Gaiarsa S."/>
            <person name="Benken K."/>
            <person name="Modeo L."/>
            <person name="Bandi C."/>
            <person name="Potekhin A."/>
            <person name="Sassera D."/>
            <person name="Petroni G."/>
        </authorList>
    </citation>
    <scope>NUCLEOTIDE SEQUENCE [LARGE SCALE GENOMIC DNA]</scope>
    <source>
        <strain evidence="6">CyL4-1</strain>
    </source>
</reference>
<dbReference type="EMBL" id="CP029077">
    <property type="protein sequence ID" value="QED22928.1"/>
    <property type="molecule type" value="Genomic_DNA"/>
</dbReference>
<dbReference type="SMART" id="SM00644">
    <property type="entry name" value="Ami_2"/>
    <property type="match status" value="1"/>
</dbReference>
<dbReference type="PANTHER" id="PTHR30417">
    <property type="entry name" value="N-ACETYLMURAMOYL-L-ALANINE AMIDASE AMID"/>
    <property type="match status" value="1"/>
</dbReference>
<comment type="catalytic activity">
    <reaction evidence="1">
        <text>Hydrolyzes the link between N-acetylmuramoyl residues and L-amino acid residues in certain cell-wall glycopeptides.</text>
        <dbReference type="EC" id="3.5.1.28"/>
    </reaction>
</comment>
<dbReference type="GO" id="GO:0009253">
    <property type="term" value="P:peptidoglycan catabolic process"/>
    <property type="evidence" value="ECO:0007669"/>
    <property type="project" value="InterPro"/>
</dbReference>
<dbReference type="EC" id="3.5.1.28" evidence="2"/>
<feature type="domain" description="N-acetylmuramoyl-L-alanine amidase" evidence="5">
    <location>
        <begin position="37"/>
        <end position="177"/>
    </location>
</feature>
<keyword evidence="4" id="KW-0961">Cell wall biogenesis/degradation</keyword>
<proteinExistence type="predicted"/>
<dbReference type="InterPro" id="IPR036505">
    <property type="entry name" value="Amidase/PGRP_sf"/>
</dbReference>
<dbReference type="GO" id="GO:0009254">
    <property type="term" value="P:peptidoglycan turnover"/>
    <property type="evidence" value="ECO:0007669"/>
    <property type="project" value="TreeGrafter"/>
</dbReference>
<evidence type="ECO:0000256" key="3">
    <source>
        <dbReference type="ARBA" id="ARBA00022801"/>
    </source>
</evidence>
<dbReference type="GO" id="GO:0071555">
    <property type="term" value="P:cell wall organization"/>
    <property type="evidence" value="ECO:0007669"/>
    <property type="project" value="UniProtKB-KW"/>
</dbReference>
<evidence type="ECO:0000256" key="1">
    <source>
        <dbReference type="ARBA" id="ARBA00001561"/>
    </source>
</evidence>